<feature type="domain" description="NmrA-like" evidence="3">
    <location>
        <begin position="9"/>
        <end position="260"/>
    </location>
</feature>
<evidence type="ECO:0000259" key="3">
    <source>
        <dbReference type="Pfam" id="PF05368"/>
    </source>
</evidence>
<dbReference type="PANTHER" id="PTHR47706:SF9">
    <property type="entry name" value="NMRA-LIKE DOMAIN-CONTAINING PROTEIN-RELATED"/>
    <property type="match status" value="1"/>
</dbReference>
<dbReference type="SUPFAM" id="SSF51735">
    <property type="entry name" value="NAD(P)-binding Rossmann-fold domains"/>
    <property type="match status" value="1"/>
</dbReference>
<dbReference type="Proteomes" id="UP001447188">
    <property type="component" value="Unassembled WGS sequence"/>
</dbReference>
<dbReference type="InterPro" id="IPR051609">
    <property type="entry name" value="NmrA/Isoflavone_reductase-like"/>
</dbReference>
<reference evidence="4 5" key="1">
    <citation type="submission" date="2024-02" db="EMBL/GenBank/DDBJ databases">
        <title>Discinaceae phylogenomics.</title>
        <authorList>
            <person name="Dirks A.C."/>
            <person name="James T.Y."/>
        </authorList>
    </citation>
    <scope>NUCLEOTIDE SEQUENCE [LARGE SCALE GENOMIC DNA]</scope>
    <source>
        <strain evidence="4 5">ACD0624</strain>
    </source>
</reference>
<keyword evidence="2" id="KW-0560">Oxidoreductase</keyword>
<evidence type="ECO:0000256" key="2">
    <source>
        <dbReference type="ARBA" id="ARBA00023002"/>
    </source>
</evidence>
<dbReference type="Gene3D" id="3.40.50.720">
    <property type="entry name" value="NAD(P)-binding Rossmann-like Domain"/>
    <property type="match status" value="1"/>
</dbReference>
<dbReference type="Pfam" id="PF05368">
    <property type="entry name" value="NmrA"/>
    <property type="match status" value="1"/>
</dbReference>
<gene>
    <name evidence="4" type="ORF">Q9L58_000692</name>
</gene>
<dbReference type="EMBL" id="JBBBZM010000005">
    <property type="protein sequence ID" value="KAL0640134.1"/>
    <property type="molecule type" value="Genomic_DNA"/>
</dbReference>
<keyword evidence="5" id="KW-1185">Reference proteome</keyword>
<sequence>MSSTYKPIVAVAGLNGALGQATLDALLSAQFMSSFQLPIRVLMRTPLNFQGPVYPAGMAVYLGVDYGDPDVLDDALENVDVVINLLGMYPKSWISLGDASYRCGAKLYIPSEFGPDHRLFNFQSPFACKDEQSKRARSDGIKTVQIFCGMLMEWVLPSGSWFGVDLPNRRVDAVVPAGCPEPKISFTSIGDVAFAIASVARQVPSRLPDVIHVAGDSCTLRQLGEYWENLTRARVHTATIDLAAFKQSVLEKNSSNVSHYYRLAAGEGMLDYSTKHANAWLSSGVQWQWKSVQQQIAGK</sequence>
<accession>A0ABR3GW71</accession>
<comment type="caution">
    <text evidence="4">The sequence shown here is derived from an EMBL/GenBank/DDBJ whole genome shotgun (WGS) entry which is preliminary data.</text>
</comment>
<protein>
    <recommendedName>
        <fullName evidence="3">NmrA-like domain-containing protein</fullName>
    </recommendedName>
</protein>
<evidence type="ECO:0000313" key="5">
    <source>
        <dbReference type="Proteomes" id="UP001447188"/>
    </source>
</evidence>
<proteinExistence type="predicted"/>
<dbReference type="PANTHER" id="PTHR47706">
    <property type="entry name" value="NMRA-LIKE FAMILY PROTEIN"/>
    <property type="match status" value="1"/>
</dbReference>
<evidence type="ECO:0000313" key="4">
    <source>
        <dbReference type="EMBL" id="KAL0640134.1"/>
    </source>
</evidence>
<organism evidence="4 5">
    <name type="scientific">Discina gigas</name>
    <dbReference type="NCBI Taxonomy" id="1032678"/>
    <lineage>
        <taxon>Eukaryota</taxon>
        <taxon>Fungi</taxon>
        <taxon>Dikarya</taxon>
        <taxon>Ascomycota</taxon>
        <taxon>Pezizomycotina</taxon>
        <taxon>Pezizomycetes</taxon>
        <taxon>Pezizales</taxon>
        <taxon>Discinaceae</taxon>
        <taxon>Discina</taxon>
    </lineage>
</organism>
<name>A0ABR3GW71_9PEZI</name>
<evidence type="ECO:0000256" key="1">
    <source>
        <dbReference type="ARBA" id="ARBA00022857"/>
    </source>
</evidence>
<dbReference type="Gene3D" id="3.90.25.10">
    <property type="entry name" value="UDP-galactose 4-epimerase, domain 1"/>
    <property type="match status" value="1"/>
</dbReference>
<dbReference type="InterPro" id="IPR036291">
    <property type="entry name" value="NAD(P)-bd_dom_sf"/>
</dbReference>
<keyword evidence="1" id="KW-0521">NADP</keyword>
<dbReference type="InterPro" id="IPR008030">
    <property type="entry name" value="NmrA-like"/>
</dbReference>